<sequence length="83" mass="9784">MNRSGEVYYQDYLAGIISEEEEEYVFTYEAVYLKNNFLPVSLTLPLREASYKSKIIFPFFDGLIPEGWLLDIAIQNWKLNPRL</sequence>
<keyword evidence="2" id="KW-0418">Kinase</keyword>
<dbReference type="EMBL" id="JACIBY010000022">
    <property type="protein sequence ID" value="MBB3841901.1"/>
    <property type="molecule type" value="Genomic_DNA"/>
</dbReference>
<dbReference type="Pfam" id="PF13657">
    <property type="entry name" value="Couple_hipA"/>
    <property type="match status" value="1"/>
</dbReference>
<dbReference type="RefSeq" id="WP_183979870.1">
    <property type="nucleotide sequence ID" value="NZ_JACIBY010000022.1"/>
</dbReference>
<dbReference type="Proteomes" id="UP000541352">
    <property type="component" value="Unassembled WGS sequence"/>
</dbReference>
<keyword evidence="2" id="KW-0808">Transferase</keyword>
<dbReference type="InterPro" id="IPR017508">
    <property type="entry name" value="HipA_N1"/>
</dbReference>
<name>A0A7W5ZTQ5_9BACT</name>
<feature type="domain" description="HipA N-terminal subdomain 1" evidence="1">
    <location>
        <begin position="6"/>
        <end position="80"/>
    </location>
</feature>
<accession>A0A7W5ZTQ5</accession>
<organism evidence="2 3">
    <name type="scientific">Runella defluvii</name>
    <dbReference type="NCBI Taxonomy" id="370973"/>
    <lineage>
        <taxon>Bacteria</taxon>
        <taxon>Pseudomonadati</taxon>
        <taxon>Bacteroidota</taxon>
        <taxon>Cytophagia</taxon>
        <taxon>Cytophagales</taxon>
        <taxon>Spirosomataceae</taxon>
        <taxon>Runella</taxon>
    </lineage>
</organism>
<proteinExistence type="predicted"/>
<dbReference type="EC" id="2.7.11.1" evidence="2"/>
<evidence type="ECO:0000313" key="3">
    <source>
        <dbReference type="Proteomes" id="UP000541352"/>
    </source>
</evidence>
<keyword evidence="3" id="KW-1185">Reference proteome</keyword>
<evidence type="ECO:0000313" key="2">
    <source>
        <dbReference type="EMBL" id="MBB3841901.1"/>
    </source>
</evidence>
<dbReference type="AlphaFoldDB" id="A0A7W5ZTQ5"/>
<gene>
    <name evidence="2" type="ORF">FHS57_005930</name>
</gene>
<dbReference type="GO" id="GO:0004674">
    <property type="term" value="F:protein serine/threonine kinase activity"/>
    <property type="evidence" value="ECO:0007669"/>
    <property type="project" value="UniProtKB-EC"/>
</dbReference>
<dbReference type="NCBIfam" id="TIGR03071">
    <property type="entry name" value="couple_hipA"/>
    <property type="match status" value="1"/>
</dbReference>
<protein>
    <submittedName>
        <fullName evidence="2">Serine/threonine-protein kinase HipA</fullName>
        <ecNumber evidence="2">2.7.11.1</ecNumber>
    </submittedName>
</protein>
<comment type="caution">
    <text evidence="2">The sequence shown here is derived from an EMBL/GenBank/DDBJ whole genome shotgun (WGS) entry which is preliminary data.</text>
</comment>
<evidence type="ECO:0000259" key="1">
    <source>
        <dbReference type="Pfam" id="PF13657"/>
    </source>
</evidence>
<reference evidence="2 3" key="1">
    <citation type="submission" date="2020-08" db="EMBL/GenBank/DDBJ databases">
        <title>Genomic Encyclopedia of Type Strains, Phase IV (KMG-IV): sequencing the most valuable type-strain genomes for metagenomic binning, comparative biology and taxonomic classification.</title>
        <authorList>
            <person name="Goeker M."/>
        </authorList>
    </citation>
    <scope>NUCLEOTIDE SEQUENCE [LARGE SCALE GENOMIC DNA]</scope>
    <source>
        <strain evidence="2 3">DSM 17976</strain>
    </source>
</reference>